<dbReference type="STRING" id="746697.Aeqsu_3166"/>
<dbReference type="SMART" id="SM00530">
    <property type="entry name" value="HTH_XRE"/>
    <property type="match status" value="1"/>
</dbReference>
<dbReference type="PROSITE" id="PS50943">
    <property type="entry name" value="HTH_CROC1"/>
    <property type="match status" value="1"/>
</dbReference>
<dbReference type="InterPro" id="IPR050807">
    <property type="entry name" value="TransReg_Diox_bact_type"/>
</dbReference>
<dbReference type="EMBL" id="CP003280">
    <property type="protein sequence ID" value="AFL82600.1"/>
    <property type="molecule type" value="Genomic_DNA"/>
</dbReference>
<keyword evidence="2 6" id="KW-0812">Transmembrane</keyword>
<feature type="transmembrane region" description="Helical" evidence="6">
    <location>
        <begin position="124"/>
        <end position="141"/>
    </location>
</feature>
<dbReference type="InterPro" id="IPR019109">
    <property type="entry name" value="MamF_MmsF"/>
</dbReference>
<dbReference type="GO" id="GO:0003700">
    <property type="term" value="F:DNA-binding transcription factor activity"/>
    <property type="evidence" value="ECO:0007669"/>
    <property type="project" value="TreeGrafter"/>
</dbReference>
<dbReference type="InterPro" id="IPR010982">
    <property type="entry name" value="Lambda_DNA-bd_dom_sf"/>
</dbReference>
<evidence type="ECO:0000256" key="2">
    <source>
        <dbReference type="ARBA" id="ARBA00022692"/>
    </source>
</evidence>
<evidence type="ECO:0000256" key="6">
    <source>
        <dbReference type="SAM" id="Phobius"/>
    </source>
</evidence>
<organism evidence="8 9">
    <name type="scientific">Aequorivita sublithincola (strain DSM 14238 / LMG 21431 / ACAM 643 / 9-3)</name>
    <dbReference type="NCBI Taxonomy" id="746697"/>
    <lineage>
        <taxon>Bacteria</taxon>
        <taxon>Pseudomonadati</taxon>
        <taxon>Bacteroidota</taxon>
        <taxon>Flavobacteriia</taxon>
        <taxon>Flavobacteriales</taxon>
        <taxon>Flavobacteriaceae</taxon>
        <taxon>Aequorivita</taxon>
    </lineage>
</organism>
<keyword evidence="5 6" id="KW-0472">Membrane</keyword>
<dbReference type="eggNOG" id="COG1396">
    <property type="taxonomic scope" value="Bacteria"/>
</dbReference>
<dbReference type="KEGG" id="asl:Aeqsu_3166"/>
<dbReference type="GO" id="GO:0005829">
    <property type="term" value="C:cytosol"/>
    <property type="evidence" value="ECO:0007669"/>
    <property type="project" value="TreeGrafter"/>
</dbReference>
<name>I3Z032_AEQSU</name>
<dbReference type="CDD" id="cd00093">
    <property type="entry name" value="HTH_XRE"/>
    <property type="match status" value="1"/>
</dbReference>
<feature type="transmembrane region" description="Helical" evidence="6">
    <location>
        <begin position="153"/>
        <end position="172"/>
    </location>
</feature>
<evidence type="ECO:0000256" key="3">
    <source>
        <dbReference type="ARBA" id="ARBA00022989"/>
    </source>
</evidence>
<dbReference type="OrthoDB" id="1357763at2"/>
<evidence type="ECO:0000259" key="7">
    <source>
        <dbReference type="PROSITE" id="PS50943"/>
    </source>
</evidence>
<dbReference type="SUPFAM" id="SSF47413">
    <property type="entry name" value="lambda repressor-like DNA-binding domains"/>
    <property type="match status" value="1"/>
</dbReference>
<dbReference type="InterPro" id="IPR001387">
    <property type="entry name" value="Cro/C1-type_HTH"/>
</dbReference>
<accession>I3Z032</accession>
<reference evidence="8 9" key="1">
    <citation type="submission" date="2012-06" db="EMBL/GenBank/DDBJ databases">
        <title>The complete genome of Aequorivita sublithincola DSM 14238.</title>
        <authorList>
            <consortium name="US DOE Joint Genome Institute (JGI-PGF)"/>
            <person name="Lucas S."/>
            <person name="Copeland A."/>
            <person name="Lapidus A."/>
            <person name="Goodwin L."/>
            <person name="Pitluck S."/>
            <person name="Peters L."/>
            <person name="Munk A.C.C."/>
            <person name="Kyrpides N."/>
            <person name="Mavromatis K."/>
            <person name="Pagani I."/>
            <person name="Ivanova N."/>
            <person name="Ovchinnikova G."/>
            <person name="Zeytun A."/>
            <person name="Detter J.C."/>
            <person name="Han C."/>
            <person name="Land M."/>
            <person name="Hauser L."/>
            <person name="Markowitz V."/>
            <person name="Cheng J.-F."/>
            <person name="Hugenholtz P."/>
            <person name="Woyke T."/>
            <person name="Wu D."/>
            <person name="Tindall B."/>
            <person name="Faehnrich R."/>
            <person name="Brambilla E."/>
            <person name="Klenk H.-P."/>
            <person name="Eisen J.A."/>
        </authorList>
    </citation>
    <scope>NUCLEOTIDE SEQUENCE [LARGE SCALE GENOMIC DNA]</scope>
    <source>
        <strain evidence="9">DSM 14238 / LMG 21431 / ACAM 643 / 9-3</strain>
    </source>
</reference>
<sequence length="193" mass="22126">MNLGEKISSQRKIKGLSQELLAENCGVSLRTIQRIENNKSNPRPYTLKVIADALNIQMVQLEQTQSSEVANDYSLSKINLINSSALLGVLIPFLNIFAPIYFWKLNKKNSLVNEKGRKIISFQILWLLFSLLILFITHFLHYKITGEFISGRIPIVLVVYILLLLVNIFFIIKNSIQIKRGNPEIYTSFPNLF</sequence>
<dbReference type="PATRIC" id="fig|746697.3.peg.3214"/>
<keyword evidence="3 6" id="KW-1133">Transmembrane helix</keyword>
<comment type="subcellular location">
    <subcellularLocation>
        <location evidence="1">Membrane</location>
        <topology evidence="1">Multi-pass membrane protein</topology>
    </subcellularLocation>
</comment>
<protein>
    <submittedName>
        <fullName evidence="8">Putative transcription factor, MBF1 like protein</fullName>
    </submittedName>
</protein>
<evidence type="ECO:0000256" key="4">
    <source>
        <dbReference type="ARBA" id="ARBA00023125"/>
    </source>
</evidence>
<dbReference type="PANTHER" id="PTHR46797">
    <property type="entry name" value="HTH-TYPE TRANSCRIPTIONAL REGULATOR"/>
    <property type="match status" value="1"/>
</dbReference>
<keyword evidence="9" id="KW-1185">Reference proteome</keyword>
<evidence type="ECO:0000256" key="1">
    <source>
        <dbReference type="ARBA" id="ARBA00004141"/>
    </source>
</evidence>
<dbReference type="Pfam" id="PF01381">
    <property type="entry name" value="HTH_3"/>
    <property type="match status" value="1"/>
</dbReference>
<dbReference type="HOGENOM" id="CLU_099806_1_0_10"/>
<evidence type="ECO:0000256" key="5">
    <source>
        <dbReference type="ARBA" id="ARBA00023136"/>
    </source>
</evidence>
<evidence type="ECO:0000313" key="9">
    <source>
        <dbReference type="Proteomes" id="UP000006049"/>
    </source>
</evidence>
<feature type="transmembrane region" description="Helical" evidence="6">
    <location>
        <begin position="80"/>
        <end position="103"/>
    </location>
</feature>
<feature type="domain" description="HTH cro/C1-type" evidence="7">
    <location>
        <begin position="7"/>
        <end position="61"/>
    </location>
</feature>
<keyword evidence="4" id="KW-0238">DNA-binding</keyword>
<dbReference type="RefSeq" id="WP_014783849.1">
    <property type="nucleotide sequence ID" value="NC_018013.1"/>
</dbReference>
<dbReference type="Pfam" id="PF09685">
    <property type="entry name" value="MamF_MmsF"/>
    <property type="match status" value="1"/>
</dbReference>
<dbReference type="Gene3D" id="1.10.260.40">
    <property type="entry name" value="lambda repressor-like DNA-binding domains"/>
    <property type="match status" value="1"/>
</dbReference>
<dbReference type="AlphaFoldDB" id="I3Z032"/>
<gene>
    <name evidence="8" type="ordered locus">Aeqsu_3166</name>
</gene>
<dbReference type="GO" id="GO:0003677">
    <property type="term" value="F:DNA binding"/>
    <property type="evidence" value="ECO:0007669"/>
    <property type="project" value="UniProtKB-KW"/>
</dbReference>
<dbReference type="Proteomes" id="UP000006049">
    <property type="component" value="Chromosome"/>
</dbReference>
<evidence type="ECO:0000313" key="8">
    <source>
        <dbReference type="EMBL" id="AFL82600.1"/>
    </source>
</evidence>
<proteinExistence type="predicted"/>
<dbReference type="PANTHER" id="PTHR46797:SF1">
    <property type="entry name" value="METHYLPHOSPHONATE SYNTHASE"/>
    <property type="match status" value="1"/>
</dbReference>